<dbReference type="PANTHER" id="PTHR21604">
    <property type="entry name" value="RETROELEMENT SILENCING FACTOR 1"/>
    <property type="match status" value="1"/>
</dbReference>
<accession>A0A8C0J3L6</accession>
<reference evidence="2" key="1">
    <citation type="submission" date="2025-08" db="UniProtKB">
        <authorList>
            <consortium name="Ensembl"/>
        </authorList>
    </citation>
    <scope>IDENTIFICATION</scope>
</reference>
<dbReference type="GO" id="GO:0005634">
    <property type="term" value="C:nucleus"/>
    <property type="evidence" value="ECO:0007669"/>
    <property type="project" value="TreeGrafter"/>
</dbReference>
<evidence type="ECO:0000313" key="2">
    <source>
        <dbReference type="Ensembl" id="ENSCABP00000026043.1"/>
    </source>
</evidence>
<dbReference type="InterPro" id="IPR027866">
    <property type="entry name" value="RESF1"/>
</dbReference>
<feature type="compositionally biased region" description="Polar residues" evidence="1">
    <location>
        <begin position="446"/>
        <end position="463"/>
    </location>
</feature>
<feature type="region of interest" description="Disordered" evidence="1">
    <location>
        <begin position="1500"/>
        <end position="1541"/>
    </location>
</feature>
<dbReference type="Proteomes" id="UP000694404">
    <property type="component" value="Unplaced"/>
</dbReference>
<protein>
    <recommendedName>
        <fullName evidence="4">Retroelement silencing factor 1</fullName>
    </recommendedName>
</protein>
<dbReference type="GeneTree" id="ENSGT00390000018491"/>
<dbReference type="PANTHER" id="PTHR21604:SF0">
    <property type="entry name" value="RETROELEMENT SILENCING FACTOR 1"/>
    <property type="match status" value="1"/>
</dbReference>
<keyword evidence="3" id="KW-1185">Reference proteome</keyword>
<feature type="region of interest" description="Disordered" evidence="1">
    <location>
        <begin position="261"/>
        <end position="281"/>
    </location>
</feature>
<evidence type="ECO:0008006" key="4">
    <source>
        <dbReference type="Google" id="ProtNLM"/>
    </source>
</evidence>
<dbReference type="Pfam" id="PF15395">
    <property type="entry name" value="DUF4617"/>
    <property type="match status" value="3"/>
</dbReference>
<proteinExistence type="predicted"/>
<organism evidence="2 3">
    <name type="scientific">Chelonoidis abingdonii</name>
    <name type="common">Abingdon island giant tortoise</name>
    <name type="synonym">Testudo abingdonii</name>
    <dbReference type="NCBI Taxonomy" id="106734"/>
    <lineage>
        <taxon>Eukaryota</taxon>
        <taxon>Metazoa</taxon>
        <taxon>Chordata</taxon>
        <taxon>Craniata</taxon>
        <taxon>Vertebrata</taxon>
        <taxon>Euteleostomi</taxon>
        <taxon>Archelosauria</taxon>
        <taxon>Testudinata</taxon>
        <taxon>Testudines</taxon>
        <taxon>Cryptodira</taxon>
        <taxon>Durocryptodira</taxon>
        <taxon>Testudinoidea</taxon>
        <taxon>Testudinidae</taxon>
        <taxon>Chelonoidis</taxon>
    </lineage>
</organism>
<name>A0A8C0J3L6_CHEAB</name>
<feature type="region of interest" description="Disordered" evidence="1">
    <location>
        <begin position="1588"/>
        <end position="1608"/>
    </location>
</feature>
<evidence type="ECO:0000313" key="3">
    <source>
        <dbReference type="Proteomes" id="UP000694404"/>
    </source>
</evidence>
<reference evidence="2" key="2">
    <citation type="submission" date="2025-09" db="UniProtKB">
        <authorList>
            <consortium name="Ensembl"/>
        </authorList>
    </citation>
    <scope>IDENTIFICATION</scope>
</reference>
<feature type="compositionally biased region" description="Polar residues" evidence="1">
    <location>
        <begin position="472"/>
        <end position="492"/>
    </location>
</feature>
<evidence type="ECO:0000256" key="1">
    <source>
        <dbReference type="SAM" id="MobiDB-lite"/>
    </source>
</evidence>
<feature type="region of interest" description="Disordered" evidence="1">
    <location>
        <begin position="1385"/>
        <end position="1415"/>
    </location>
</feature>
<dbReference type="Ensembl" id="ENSCABT00000028523.1">
    <property type="protein sequence ID" value="ENSCABP00000026043.1"/>
    <property type="gene ID" value="ENSCABG00000019156.1"/>
</dbReference>
<feature type="compositionally biased region" description="Basic and acidic residues" evidence="1">
    <location>
        <begin position="1385"/>
        <end position="1397"/>
    </location>
</feature>
<sequence length="1680" mass="188369">MNWNVRPPQNADNQKNLQSQGIHFSHTLSNTCAFPQTSTYSTQNACTYPGSNQTVYLQSNINMVTNPLFFQNTEGYKTLQQAFPKESVPGRVLVTSQRSFERHPPSRVQTRRLVPKQATHVPVETTLNLWPNSVSNMHVFSQSSIATASSQTSPAKNLQSIPQKPQSQYVTTNAYPMQPQIAQPTFTRTVMFHQGNQACNTSSRELPIEWVPQYNLNGPNSLAFAFPTQHLQQQVHCPSTPFQDTHSSSSNTAIGVQSQQYASAQIGSEDHNGNPPRYPSSYDCRAAAQSLTGLQQVVPIISNEHIQNRQKPMSDHSNVSYIKDVQQHWQKLESGETSQATGNVYNLSGNVTANQSFNATAKPSTYILEKYFNSILKVTKESLAVEAQKLLEIKKKYAILERVFLIKQKLLASSEHNKMTSDLPPQNQNTNFKLFPHVANKTGTFSHSGTVGMKSQQLALRQSSLEERNDKNITNTGSEGLDKTQNSHWINQGNSTSSSVLIAYQDKLPVHLNNLERTSVLGPKNAPAAGPTQETMKCTENTLGFTKLSSSDRVLPENISVHTEEASLLHSLLGSMNILQEKKSGALADKMSSLLQNEKTASNLTLSGGSSLASKREVKSAVETVQCSISACPELDQHTKGVCSQPTENTKTLNNEKILSTSHINPLASETAELGVTNGVAENTPPPVATGNSFSKMNSCTTSMEELEACLALWRKCPSESVDVQYSQSNKNIESNMISSSYEGFHDQNTCRILENNQTAVAKSDLNKVTISTNETTLSSTTPSIGQKHDTLSSNLIKGFEPQVAVVSPLILSKERTLSEHQEKNTTFSAEIIYSVIEGGSVCSLQEEKQEDVSVVANTNKGIVETTYLPSNKCIPIQKVDSDMHTNGSSLMSQDDLTKNKDCEDFVEPEGATTIVSEDDMLQISSVCSLVESDASYNSQIANMFSSVPLMHLEKNGALLEENISSTKHKEQQLDTCKGESEMKTNMFEGESFLLLQKPVSKAVSPTKPLGVPSLETFSCDTNENGENENTVDNGISGNRAVSVTFLNDQLTELLEEFPYGIEGTEVLMKELTKSEDSVVETTENQVEKGTQAYSKSCDPKDPINQIKITILNSEQMKELFPEHNHQSCNKVMVENTKNQQLEINSSERETLERHIQPDQNLGMEREKSTQETAVPKRDKKFTYCCLMGWLAAVYAVPECSCKSQEDVALEKQDGGNQCSEAENTVFKGRQETTSRTGLITKTNCAVENNLQLPVKLHDTSKNLPTLDKDRKCAQNATINKDIKLNKSARAHREIIRPFHSPEKRETDQFKRIHEFHVLTPSEKEVWTSETDSQKCTREEFVKQNKIYEEHRYKKLEQSTGEAHRVKRHNYTFSKNGQIKEKTKLPTEIKHKSDNHHGATRKSPNASSRKYEYSQHKSINVLPSQECLYRQKRKENMIGERDSKKPKLESERIKYETNTFKHAGFNKQSTDVAYFEKSSISKEENVWKYKNLLLANHNYIPKPKKKKGRPCKKSKTYFSGREKDLDVQNREKHSEKNRKTSRLNISLKREQQKNYLNRVAFIRTAQESICLTKLDTTPAKPIWHIKSNKVPEPSQDWKTDSSPSEDKLHRPQMLEFKLCPEILFRNTATDGESLDIAHSSERDTSLALHVPVKDSKTMFQTYRKMYLAKRSRSLDSSCSK</sequence>
<dbReference type="GO" id="GO:1990226">
    <property type="term" value="F:histone methyltransferase binding"/>
    <property type="evidence" value="ECO:0007669"/>
    <property type="project" value="TreeGrafter"/>
</dbReference>
<feature type="region of interest" description="Disordered" evidence="1">
    <location>
        <begin position="446"/>
        <end position="492"/>
    </location>
</feature>
<feature type="compositionally biased region" description="Basic residues" evidence="1">
    <location>
        <begin position="1502"/>
        <end position="1515"/>
    </location>
</feature>
<feature type="compositionally biased region" description="Basic and acidic residues" evidence="1">
    <location>
        <begin position="1520"/>
        <end position="1538"/>
    </location>
</feature>
<feature type="compositionally biased region" description="Basic and acidic residues" evidence="1">
    <location>
        <begin position="1595"/>
        <end position="1608"/>
    </location>
</feature>